<evidence type="ECO:0000313" key="1">
    <source>
        <dbReference type="EMBL" id="GKU90222.1"/>
    </source>
</evidence>
<dbReference type="Proteomes" id="UP001054252">
    <property type="component" value="Unassembled WGS sequence"/>
</dbReference>
<reference evidence="1 2" key="1">
    <citation type="journal article" date="2021" name="Commun. Biol.">
        <title>The genome of Shorea leprosula (Dipterocarpaceae) highlights the ecological relevance of drought in aseasonal tropical rainforests.</title>
        <authorList>
            <person name="Ng K.K.S."/>
            <person name="Kobayashi M.J."/>
            <person name="Fawcett J.A."/>
            <person name="Hatakeyama M."/>
            <person name="Paape T."/>
            <person name="Ng C.H."/>
            <person name="Ang C.C."/>
            <person name="Tnah L.H."/>
            <person name="Lee C.T."/>
            <person name="Nishiyama T."/>
            <person name="Sese J."/>
            <person name="O'Brien M.J."/>
            <person name="Copetti D."/>
            <person name="Mohd Noor M.I."/>
            <person name="Ong R.C."/>
            <person name="Putra M."/>
            <person name="Sireger I.Z."/>
            <person name="Indrioko S."/>
            <person name="Kosugi Y."/>
            <person name="Izuno A."/>
            <person name="Isagi Y."/>
            <person name="Lee S.L."/>
            <person name="Shimizu K.K."/>
        </authorList>
    </citation>
    <scope>NUCLEOTIDE SEQUENCE [LARGE SCALE GENOMIC DNA]</scope>
    <source>
        <strain evidence="1">214</strain>
    </source>
</reference>
<protein>
    <submittedName>
        <fullName evidence="1">Uncharacterized protein</fullName>
    </submittedName>
</protein>
<proteinExistence type="predicted"/>
<accession>A0AAV5HUH6</accession>
<dbReference type="EMBL" id="BPVZ01000004">
    <property type="protein sequence ID" value="GKU90222.1"/>
    <property type="molecule type" value="Genomic_DNA"/>
</dbReference>
<gene>
    <name evidence="1" type="ORF">SLEP1_g4240</name>
</gene>
<sequence length="45" mass="4985">MEEPLNSMNNGEYLAVQCTGINSASHSRNPDYRPCTTQTVLLKCP</sequence>
<comment type="caution">
    <text evidence="1">The sequence shown here is derived from an EMBL/GenBank/DDBJ whole genome shotgun (WGS) entry which is preliminary data.</text>
</comment>
<dbReference type="AlphaFoldDB" id="A0AAV5HUH6"/>
<evidence type="ECO:0000313" key="2">
    <source>
        <dbReference type="Proteomes" id="UP001054252"/>
    </source>
</evidence>
<keyword evidence="2" id="KW-1185">Reference proteome</keyword>
<organism evidence="1 2">
    <name type="scientific">Rubroshorea leprosula</name>
    <dbReference type="NCBI Taxonomy" id="152421"/>
    <lineage>
        <taxon>Eukaryota</taxon>
        <taxon>Viridiplantae</taxon>
        <taxon>Streptophyta</taxon>
        <taxon>Embryophyta</taxon>
        <taxon>Tracheophyta</taxon>
        <taxon>Spermatophyta</taxon>
        <taxon>Magnoliopsida</taxon>
        <taxon>eudicotyledons</taxon>
        <taxon>Gunneridae</taxon>
        <taxon>Pentapetalae</taxon>
        <taxon>rosids</taxon>
        <taxon>malvids</taxon>
        <taxon>Malvales</taxon>
        <taxon>Dipterocarpaceae</taxon>
        <taxon>Rubroshorea</taxon>
    </lineage>
</organism>
<name>A0AAV5HUH6_9ROSI</name>